<dbReference type="CDD" id="cd02204">
    <property type="entry name" value="PurL_repeat2"/>
    <property type="match status" value="1"/>
</dbReference>
<feature type="binding site" evidence="8">
    <location>
        <position position="242"/>
    </location>
    <ligand>
        <name>substrate</name>
    </ligand>
</feature>
<comment type="caution">
    <text evidence="8">Lacks conserved residue(s) required for the propagation of feature annotation.</text>
</comment>
<keyword evidence="7 8" id="KW-0460">Magnesium</keyword>
<keyword evidence="13" id="KW-1185">Reference proteome</keyword>
<gene>
    <name evidence="8" type="primary">purL</name>
    <name evidence="12" type="ordered locus">Cwoe_0822</name>
</gene>
<evidence type="ECO:0000259" key="9">
    <source>
        <dbReference type="Pfam" id="PF00586"/>
    </source>
</evidence>
<dbReference type="FunFam" id="3.30.1330.10:FF:000004">
    <property type="entry name" value="Phosphoribosylformylglycinamidine synthase subunit PurL"/>
    <property type="match status" value="1"/>
</dbReference>
<dbReference type="Proteomes" id="UP000008229">
    <property type="component" value="Chromosome"/>
</dbReference>
<dbReference type="InterPro" id="IPR010918">
    <property type="entry name" value="PurM-like_C_dom"/>
</dbReference>
<keyword evidence="6 8" id="KW-0067">ATP-binding</keyword>
<feature type="active site" evidence="8">
    <location>
        <position position="47"/>
    </location>
</feature>
<reference evidence="13" key="2">
    <citation type="submission" date="2010-01" db="EMBL/GenBank/DDBJ databases">
        <title>The complete genome of Conexibacter woesei DSM 14684.</title>
        <authorList>
            <consortium name="US DOE Joint Genome Institute (JGI-PGF)"/>
            <person name="Lucas S."/>
            <person name="Copeland A."/>
            <person name="Lapidus A."/>
            <person name="Glavina del Rio T."/>
            <person name="Dalin E."/>
            <person name="Tice H."/>
            <person name="Bruce D."/>
            <person name="Goodwin L."/>
            <person name="Pitluck S."/>
            <person name="Kyrpides N."/>
            <person name="Mavromatis K."/>
            <person name="Ivanova N."/>
            <person name="Mikhailova N."/>
            <person name="Chertkov O."/>
            <person name="Brettin T."/>
            <person name="Detter J.C."/>
            <person name="Han C."/>
            <person name="Larimer F."/>
            <person name="Land M."/>
            <person name="Hauser L."/>
            <person name="Markowitz V."/>
            <person name="Cheng J.-F."/>
            <person name="Hugenholtz P."/>
            <person name="Woyke T."/>
            <person name="Wu D."/>
            <person name="Pukall R."/>
            <person name="Steenblock K."/>
            <person name="Schneider S."/>
            <person name="Klenk H.-P."/>
            <person name="Eisen J.A."/>
        </authorList>
    </citation>
    <scope>NUCLEOTIDE SEQUENCE [LARGE SCALE GENOMIC DNA]</scope>
    <source>
        <strain evidence="13">DSM 14684 / CIP 108061 / JCM 11494 / NBRC 100937 / ID131577</strain>
    </source>
</reference>
<dbReference type="RefSeq" id="WP_012932308.1">
    <property type="nucleotide sequence ID" value="NC_013739.1"/>
</dbReference>
<feature type="binding site" evidence="8">
    <location>
        <position position="534"/>
    </location>
    <ligand>
        <name>ATP</name>
        <dbReference type="ChEBI" id="CHEBI:30616"/>
    </ligand>
</feature>
<dbReference type="EC" id="6.3.5.3" evidence="8"/>
<feature type="binding site" evidence="8">
    <location>
        <position position="114"/>
    </location>
    <ligand>
        <name>substrate</name>
    </ligand>
</feature>
<evidence type="ECO:0000256" key="2">
    <source>
        <dbReference type="ARBA" id="ARBA00022598"/>
    </source>
</evidence>
<proteinExistence type="inferred from homology"/>
<dbReference type="GO" id="GO:0005737">
    <property type="term" value="C:cytoplasm"/>
    <property type="evidence" value="ECO:0007669"/>
    <property type="project" value="UniProtKB-SubCell"/>
</dbReference>
<dbReference type="HOGENOM" id="CLU_003100_0_1_11"/>
<feature type="domain" description="Phosphoribosylformylglycinamidine synthase linker" evidence="11">
    <location>
        <begin position="11"/>
        <end position="51"/>
    </location>
</feature>
<dbReference type="STRING" id="469383.Cwoe_0822"/>
<protein>
    <recommendedName>
        <fullName evidence="8">Phosphoribosylformylglycinamidine synthase subunit PurL</fullName>
        <shortName evidence="8">FGAM synthase</shortName>
        <ecNumber evidence="8">6.3.5.3</ecNumber>
    </recommendedName>
    <alternativeName>
        <fullName evidence="8">Formylglycinamide ribonucleotide amidotransferase subunit II</fullName>
        <shortName evidence="8">FGAR amidotransferase II</shortName>
        <shortName evidence="8">FGAR-AT II</shortName>
    </alternativeName>
    <alternativeName>
        <fullName evidence="8">Glutamine amidotransferase PurL</fullName>
    </alternativeName>
    <alternativeName>
        <fullName evidence="8">Phosphoribosylformylglycinamidine synthase subunit II</fullName>
    </alternativeName>
</protein>
<keyword evidence="4 8" id="KW-0547">Nucleotide-binding</keyword>
<dbReference type="Gene3D" id="3.90.650.10">
    <property type="entry name" value="PurM-like C-terminal domain"/>
    <property type="match status" value="2"/>
</dbReference>
<dbReference type="AlphaFoldDB" id="D3FAI6"/>
<feature type="domain" description="PurM-like N-terminal" evidence="9">
    <location>
        <begin position="442"/>
        <end position="557"/>
    </location>
</feature>
<dbReference type="KEGG" id="cwo:Cwoe_0822"/>
<dbReference type="NCBIfam" id="NF002290">
    <property type="entry name" value="PRK01213.1"/>
    <property type="match status" value="1"/>
</dbReference>
<dbReference type="Pfam" id="PF02769">
    <property type="entry name" value="AIRS_C"/>
    <property type="match status" value="2"/>
</dbReference>
<evidence type="ECO:0000313" key="12">
    <source>
        <dbReference type="EMBL" id="ADB49255.1"/>
    </source>
</evidence>
<dbReference type="GO" id="GO:0004642">
    <property type="term" value="F:phosphoribosylformylglycinamidine synthase activity"/>
    <property type="evidence" value="ECO:0007669"/>
    <property type="project" value="UniProtKB-UniRule"/>
</dbReference>
<dbReference type="PANTHER" id="PTHR43555">
    <property type="entry name" value="PHOSPHORIBOSYLFORMYLGLYCINAMIDINE SYNTHASE SUBUNIT PURL"/>
    <property type="match status" value="1"/>
</dbReference>
<keyword evidence="3 8" id="KW-0479">Metal-binding</keyword>
<keyword evidence="5 8" id="KW-0658">Purine biosynthesis</keyword>
<dbReference type="CDD" id="cd02203">
    <property type="entry name" value="PurL_repeat1"/>
    <property type="match status" value="1"/>
</dbReference>
<accession>D3FAI6</accession>
<feature type="binding site" evidence="8">
    <location>
        <begin position="314"/>
        <end position="316"/>
    </location>
    <ligand>
        <name>substrate</name>
    </ligand>
</feature>
<name>D3FAI6_CONWI</name>
<evidence type="ECO:0000256" key="5">
    <source>
        <dbReference type="ARBA" id="ARBA00022755"/>
    </source>
</evidence>
<comment type="subunit">
    <text evidence="8">Monomer. Part of the FGAM synthase complex composed of 1 PurL, 1 PurQ and 2 PurS subunits.</text>
</comment>
<evidence type="ECO:0000256" key="4">
    <source>
        <dbReference type="ARBA" id="ARBA00022741"/>
    </source>
</evidence>
<feature type="binding site" evidence="8">
    <location>
        <position position="115"/>
    </location>
    <ligand>
        <name>Mg(2+)</name>
        <dbReference type="ChEBI" id="CHEBI:18420"/>
        <label>2</label>
    </ligand>
</feature>
<feature type="domain" description="PurM-like C-terminal" evidence="10">
    <location>
        <begin position="574"/>
        <end position="714"/>
    </location>
</feature>
<dbReference type="EMBL" id="CP001854">
    <property type="protein sequence ID" value="ADB49255.1"/>
    <property type="molecule type" value="Genomic_DNA"/>
</dbReference>
<feature type="binding site" evidence="8">
    <location>
        <begin position="92"/>
        <end position="95"/>
    </location>
    <ligand>
        <name>substrate</name>
    </ligand>
</feature>
<evidence type="ECO:0000256" key="3">
    <source>
        <dbReference type="ARBA" id="ARBA00022723"/>
    </source>
</evidence>
<evidence type="ECO:0000256" key="7">
    <source>
        <dbReference type="ARBA" id="ARBA00022842"/>
    </source>
</evidence>
<dbReference type="Pfam" id="PF00586">
    <property type="entry name" value="AIRS"/>
    <property type="match status" value="2"/>
</dbReference>
<dbReference type="Pfam" id="PF18072">
    <property type="entry name" value="FGAR-AT_linker"/>
    <property type="match status" value="1"/>
</dbReference>
<evidence type="ECO:0000256" key="8">
    <source>
        <dbReference type="HAMAP-Rule" id="MF_00420"/>
    </source>
</evidence>
<evidence type="ECO:0000259" key="10">
    <source>
        <dbReference type="Pfam" id="PF02769"/>
    </source>
</evidence>
<dbReference type="Gene3D" id="3.30.1330.10">
    <property type="entry name" value="PurM-like, N-terminal domain"/>
    <property type="match status" value="2"/>
</dbReference>
<evidence type="ECO:0000259" key="11">
    <source>
        <dbReference type="Pfam" id="PF18072"/>
    </source>
</evidence>
<feature type="binding site" evidence="8">
    <location>
        <position position="535"/>
    </location>
    <ligand>
        <name>Mg(2+)</name>
        <dbReference type="ChEBI" id="CHEBI:18420"/>
        <label>1</label>
    </ligand>
</feature>
<feature type="domain" description="PurM-like N-terminal" evidence="9">
    <location>
        <begin position="72"/>
        <end position="190"/>
    </location>
</feature>
<dbReference type="InterPro" id="IPR036921">
    <property type="entry name" value="PurM-like_N_sf"/>
</dbReference>
<dbReference type="InterPro" id="IPR041609">
    <property type="entry name" value="PurL_linker"/>
</dbReference>
<dbReference type="PIRSF" id="PIRSF001587">
    <property type="entry name" value="FGAM_synthase_II"/>
    <property type="match status" value="1"/>
</dbReference>
<sequence>MSDAAAAVPAHRALGLTDSEYDLIVEKLGREPNAVELSMFSLMWSEHCSYKHSKKLLRQLPVEGRYLLMGPGENAGAVDVGGDLAIAFKVESHNHPSAVEPFQGAATGVGGILRDIFAVGARPIAVLDSLRFGEVGGDDSARSRYLLEHAVGGIGHYGNSIGVPTVGGEIYFEPPYEQNCLVNAMALGIAPHDRLTRSAATGPGNTLILFGALTGRDGIGGASVLASAELGEDDADKRPTVQIGDPFAEKKLLECSLELLDEELLVSLQDLGAAGLTSSSSEMASKGGLGLDIHVDRVPVREPGMEPFEIMVSESQERMLCVVEPDKVDAVLAVCEKWETTATAIGEVTDSGRLRVLQHGEVVGDMPVPALVDECPLYDLEPAKPAAAVYPAPERTLAAADDDLAAILPELLRSANIASRLPVFEQYDWLVQSRTVRRPDEADAAVLTLPDGSAIAVSIDGSGRRVAADPYRGTVENVVECAANLACVGAEPLGLTNCLNFGNPEKPHIAWQLTESVRGMADACRALDTPVVGGNVSLYNEGGGGPIYPTPVVGIVGRLPDAARAGRLGFAHAGDAIAVVRAASPSLAASELAKLRGEALPDGLPERSLPALRAAIELVRDAVRRGDLRSAHDVAEGGLAVALAESALAGGNGARVDLALVGGATCQSLPLDEQLFGEGPGTFVLSGPRAALDALAAAAPEGVAVSVVGEVGGDALAVEHGGGTLAWPLADLREPRERGLADLLDASTRLDD</sequence>
<reference evidence="12 13" key="1">
    <citation type="journal article" date="2010" name="Stand. Genomic Sci.">
        <title>Complete genome sequence of Conexibacter woesei type strain (ID131577).</title>
        <authorList>
            <person name="Pukall R."/>
            <person name="Lapidus A."/>
            <person name="Glavina Del Rio T."/>
            <person name="Copeland A."/>
            <person name="Tice H."/>
            <person name="Cheng J.-F."/>
            <person name="Lucas S."/>
            <person name="Chen F."/>
            <person name="Nolan M."/>
            <person name="Bruce D."/>
            <person name="Goodwin L."/>
            <person name="Pitluck S."/>
            <person name="Mavromatis K."/>
            <person name="Ivanova N."/>
            <person name="Ovchinnikova G."/>
            <person name="Pati A."/>
            <person name="Chen A."/>
            <person name="Palaniappan K."/>
            <person name="Land M."/>
            <person name="Hauser L."/>
            <person name="Chang Y.-J."/>
            <person name="Jeffries C.D."/>
            <person name="Chain P."/>
            <person name="Meincke L."/>
            <person name="Sims D."/>
            <person name="Brettin T."/>
            <person name="Detter J.C."/>
            <person name="Rohde M."/>
            <person name="Goeker M."/>
            <person name="Bristow J."/>
            <person name="Eisen J.A."/>
            <person name="Markowitz V."/>
            <person name="Kyrpides N.C."/>
            <person name="Klenk H.-P."/>
            <person name="Hugenholtz P."/>
        </authorList>
    </citation>
    <scope>NUCLEOTIDE SEQUENCE [LARGE SCALE GENOMIC DNA]</scope>
    <source>
        <strain evidence="13">DSM 14684 / CIP 108061 / JCM 11494 / NBRC 100937 / ID131577</strain>
    </source>
</reference>
<dbReference type="SUPFAM" id="SSF56042">
    <property type="entry name" value="PurM C-terminal domain-like"/>
    <property type="match status" value="2"/>
</dbReference>
<dbReference type="InterPro" id="IPR036676">
    <property type="entry name" value="PurM-like_C_sf"/>
</dbReference>
<dbReference type="UniPathway" id="UPA00074">
    <property type="reaction ID" value="UER00128"/>
</dbReference>
<dbReference type="OrthoDB" id="9804441at2"/>
<evidence type="ECO:0000313" key="13">
    <source>
        <dbReference type="Proteomes" id="UP000008229"/>
    </source>
</evidence>
<dbReference type="NCBIfam" id="TIGR01736">
    <property type="entry name" value="FGAM_synth_II"/>
    <property type="match status" value="1"/>
</dbReference>
<dbReference type="InterPro" id="IPR016188">
    <property type="entry name" value="PurM-like_N"/>
</dbReference>
<organism evidence="12 13">
    <name type="scientific">Conexibacter woesei (strain DSM 14684 / CCUG 47730 / CIP 108061 / JCM 11494 / NBRC 100937 / ID131577)</name>
    <dbReference type="NCBI Taxonomy" id="469383"/>
    <lineage>
        <taxon>Bacteria</taxon>
        <taxon>Bacillati</taxon>
        <taxon>Actinomycetota</taxon>
        <taxon>Thermoleophilia</taxon>
        <taxon>Solirubrobacterales</taxon>
        <taxon>Conexibacteraceae</taxon>
        <taxon>Conexibacter</taxon>
    </lineage>
</organism>
<dbReference type="eggNOG" id="COG0046">
    <property type="taxonomic scope" value="Bacteria"/>
</dbReference>
<feature type="domain" description="PurM-like C-terminal" evidence="10">
    <location>
        <begin position="202"/>
        <end position="356"/>
    </location>
</feature>
<keyword evidence="2 8" id="KW-0436">Ligase</keyword>
<comment type="function">
    <text evidence="8">Part of the phosphoribosylformylglycinamidine synthase complex involved in the purines biosynthetic pathway. Catalyzes the ATP-dependent conversion of formylglycinamide ribonucleotide (FGAR) and glutamine to yield formylglycinamidine ribonucleotide (FGAM) and glutamate. The FGAM synthase complex is composed of three subunits. PurQ produces an ammonia molecule by converting glutamine to glutamate. PurL transfers the ammonia molecule to FGAR to form FGAM in an ATP-dependent manner. PurS interacts with PurQ and PurL and is thought to assist in the transfer of the ammonia molecule from PurQ to PurL.</text>
</comment>
<feature type="binding site" evidence="8">
    <location>
        <position position="50"/>
    </location>
    <ligand>
        <name>ATP</name>
        <dbReference type="ChEBI" id="CHEBI:30616"/>
    </ligand>
</feature>
<evidence type="ECO:0000256" key="6">
    <source>
        <dbReference type="ARBA" id="ARBA00022840"/>
    </source>
</evidence>
<feature type="binding site" evidence="8">
    <location>
        <position position="497"/>
    </location>
    <ligand>
        <name>ATP</name>
        <dbReference type="ChEBI" id="CHEBI:30616"/>
    </ligand>
</feature>
<feature type="binding site" evidence="8">
    <location>
        <position position="91"/>
    </location>
    <ligand>
        <name>Mg(2+)</name>
        <dbReference type="ChEBI" id="CHEBI:18420"/>
        <label>1</label>
    </ligand>
</feature>
<comment type="similarity">
    <text evidence="8">Belongs to the FGAMS family.</text>
</comment>
<dbReference type="GO" id="GO:0000287">
    <property type="term" value="F:magnesium ion binding"/>
    <property type="evidence" value="ECO:0007669"/>
    <property type="project" value="UniProtKB-UniRule"/>
</dbReference>
<dbReference type="SUPFAM" id="SSF55326">
    <property type="entry name" value="PurM N-terminal domain-like"/>
    <property type="match status" value="2"/>
</dbReference>
<dbReference type="InterPro" id="IPR010074">
    <property type="entry name" value="PRibForGlyAmidine_synth_PurL"/>
</dbReference>
<dbReference type="HAMAP" id="MF_00420">
    <property type="entry name" value="PurL_2"/>
    <property type="match status" value="1"/>
</dbReference>
<dbReference type="GO" id="GO:0006189">
    <property type="term" value="P:'de novo' IMP biosynthetic process"/>
    <property type="evidence" value="ECO:0007669"/>
    <property type="project" value="UniProtKB-UniRule"/>
</dbReference>
<feature type="binding site" evidence="8">
    <location>
        <position position="89"/>
    </location>
    <ligand>
        <name>ATP</name>
        <dbReference type="ChEBI" id="CHEBI:30616"/>
    </ligand>
</feature>
<feature type="binding site" evidence="8">
    <location>
        <position position="537"/>
    </location>
    <ligand>
        <name>substrate</name>
    </ligand>
</feature>
<comment type="catalytic activity">
    <reaction evidence="8">
        <text>N(2)-formyl-N(1)-(5-phospho-beta-D-ribosyl)glycinamide + L-glutamine + ATP + H2O = 2-formamido-N(1)-(5-O-phospho-beta-D-ribosyl)acetamidine + L-glutamate + ADP + phosphate + H(+)</text>
        <dbReference type="Rhea" id="RHEA:17129"/>
        <dbReference type="ChEBI" id="CHEBI:15377"/>
        <dbReference type="ChEBI" id="CHEBI:15378"/>
        <dbReference type="ChEBI" id="CHEBI:29985"/>
        <dbReference type="ChEBI" id="CHEBI:30616"/>
        <dbReference type="ChEBI" id="CHEBI:43474"/>
        <dbReference type="ChEBI" id="CHEBI:58359"/>
        <dbReference type="ChEBI" id="CHEBI:147286"/>
        <dbReference type="ChEBI" id="CHEBI:147287"/>
        <dbReference type="ChEBI" id="CHEBI:456216"/>
        <dbReference type="EC" id="6.3.5.3"/>
    </reaction>
</comment>
<dbReference type="PANTHER" id="PTHR43555:SF1">
    <property type="entry name" value="PHOSPHORIBOSYLFORMYLGLYCINAMIDINE SYNTHASE SUBUNIT PURL"/>
    <property type="match status" value="1"/>
</dbReference>
<keyword evidence="1 8" id="KW-0963">Cytoplasm</keyword>
<evidence type="ECO:0000256" key="1">
    <source>
        <dbReference type="ARBA" id="ARBA00022490"/>
    </source>
</evidence>
<feature type="active site" description="Proton acceptor" evidence="8">
    <location>
        <position position="93"/>
    </location>
</feature>
<comment type="subcellular location">
    <subcellularLocation>
        <location evidence="8">Cytoplasm</location>
    </subcellularLocation>
</comment>
<dbReference type="GO" id="GO:0005524">
    <property type="term" value="F:ATP binding"/>
    <property type="evidence" value="ECO:0007669"/>
    <property type="project" value="UniProtKB-UniRule"/>
</dbReference>
<feature type="binding site" evidence="8">
    <location>
        <position position="270"/>
    </location>
    <ligand>
        <name>Mg(2+)</name>
        <dbReference type="ChEBI" id="CHEBI:18420"/>
        <label>2</label>
    </ligand>
</feature>
<comment type="pathway">
    <text evidence="8">Purine metabolism; IMP biosynthesis via de novo pathway; 5-amino-1-(5-phospho-D-ribosyl)imidazole from N(2)-formyl-N(1)-(5-phospho-D-ribosyl)glycinamide: step 1/2.</text>
</comment>